<dbReference type="PROSITE" id="PS51318">
    <property type="entry name" value="TAT"/>
    <property type="match status" value="1"/>
</dbReference>
<keyword evidence="2" id="KW-1133">Transmembrane helix</keyword>
<dbReference type="InParanoid" id="W0RFZ9"/>
<feature type="domain" description="Histidine kinase/HSP90-like ATPase" evidence="3">
    <location>
        <begin position="267"/>
        <end position="363"/>
    </location>
</feature>
<dbReference type="PANTHER" id="PTHR34220">
    <property type="entry name" value="SENSOR HISTIDINE KINASE YPDA"/>
    <property type="match status" value="1"/>
</dbReference>
<organism evidence="5 6">
    <name type="scientific">Gemmatirosa kalamazoonensis</name>
    <dbReference type="NCBI Taxonomy" id="861299"/>
    <lineage>
        <taxon>Bacteria</taxon>
        <taxon>Pseudomonadati</taxon>
        <taxon>Gemmatimonadota</taxon>
        <taxon>Gemmatimonadia</taxon>
        <taxon>Gemmatimonadales</taxon>
        <taxon>Gemmatimonadaceae</taxon>
        <taxon>Gemmatirosa</taxon>
    </lineage>
</organism>
<feature type="transmembrane region" description="Helical" evidence="2">
    <location>
        <begin position="93"/>
        <end position="115"/>
    </location>
</feature>
<dbReference type="KEGG" id="gba:J421_1825"/>
<dbReference type="Pfam" id="PF02518">
    <property type="entry name" value="HATPase_c"/>
    <property type="match status" value="1"/>
</dbReference>
<dbReference type="RefSeq" id="WP_158508711.1">
    <property type="nucleotide sequence ID" value="NZ_CP007128.1"/>
</dbReference>
<keyword evidence="6" id="KW-1185">Reference proteome</keyword>
<evidence type="ECO:0000259" key="3">
    <source>
        <dbReference type="Pfam" id="PF02518"/>
    </source>
</evidence>
<dbReference type="InterPro" id="IPR036890">
    <property type="entry name" value="HATPase_C_sf"/>
</dbReference>
<evidence type="ECO:0000256" key="1">
    <source>
        <dbReference type="SAM" id="MobiDB-lite"/>
    </source>
</evidence>
<dbReference type="InterPro" id="IPR003594">
    <property type="entry name" value="HATPase_dom"/>
</dbReference>
<protein>
    <submittedName>
        <fullName evidence="5">Histidine kinase internal region</fullName>
    </submittedName>
</protein>
<feature type="region of interest" description="Disordered" evidence="1">
    <location>
        <begin position="374"/>
        <end position="398"/>
    </location>
</feature>
<feature type="domain" description="Signal transduction histidine kinase internal region" evidence="4">
    <location>
        <begin position="169"/>
        <end position="248"/>
    </location>
</feature>
<dbReference type="AlphaFoldDB" id="W0RFZ9"/>
<dbReference type="eggNOG" id="COG2972">
    <property type="taxonomic scope" value="Bacteria"/>
</dbReference>
<dbReference type="PATRIC" id="fig|861299.3.peg.1856"/>
<dbReference type="OrthoDB" id="9792992at2"/>
<keyword evidence="2" id="KW-0472">Membrane</keyword>
<sequence length="567" mass="61444">MSPFPSLRWPRWPAAAQRRALLWAAGWVAYGAALAGLRLALDRAPAPVAARWVLPTALALALAWIALTPVVARVDLAVRRARLPWRPTLLLHGALALAAWLVLSIVRRGVLAALLPAAPRYWPLAVAEVDLDLGTYALMLALLRAVTTHRELVRRTRRALQLETELARARLDYLQRQLRPHFLFNALNAIAQLARDAPTTSANMMRHLAELLRAATVATDVPEVTVRDELATLASYVAIERLRFGDRLDITQRVDPAAWSALLPPLLLQPLVENAVRHGLRHGGRVHVDVAVVGETLRVTVENGAAEQASPDVSMGASMTSTGGHGIGLPNTRARLAQLYGARYGLALGTDATGRTTVTIELPWHDVPEREVAELDDPAGPPDPTGLTGEHPVPPQRPAPNVPLLWPAVIGVGAVWTAQDLARLALRPAVTGVAGAAPGGDRIVVAVMLVAALVAWGYARGVRAWYSERALASARLEREIERTRLQSLTLDVRPPFILWLLDRAARVVVSDPPRGERIAERTADLLRMLLDASGRTRLTPDEERALAAMTDELRALATIERCSATGG</sequence>
<dbReference type="Gene3D" id="3.30.565.10">
    <property type="entry name" value="Histidine kinase-like ATPase, C-terminal domain"/>
    <property type="match status" value="1"/>
</dbReference>
<proteinExistence type="predicted"/>
<dbReference type="InterPro" id="IPR050640">
    <property type="entry name" value="Bact_2-comp_sensor_kinase"/>
</dbReference>
<feature type="transmembrane region" description="Helical" evidence="2">
    <location>
        <begin position="20"/>
        <end position="40"/>
    </location>
</feature>
<dbReference type="GO" id="GO:0016020">
    <property type="term" value="C:membrane"/>
    <property type="evidence" value="ECO:0007669"/>
    <property type="project" value="InterPro"/>
</dbReference>
<gene>
    <name evidence="5" type="ORF">J421_1825</name>
</gene>
<keyword evidence="2" id="KW-0812">Transmembrane</keyword>
<evidence type="ECO:0000256" key="2">
    <source>
        <dbReference type="SAM" id="Phobius"/>
    </source>
</evidence>
<dbReference type="Pfam" id="PF06580">
    <property type="entry name" value="His_kinase"/>
    <property type="match status" value="1"/>
</dbReference>
<name>W0RFZ9_9BACT</name>
<dbReference type="Proteomes" id="UP000019151">
    <property type="component" value="Chromosome"/>
</dbReference>
<keyword evidence="5" id="KW-0418">Kinase</keyword>
<dbReference type="InterPro" id="IPR010559">
    <property type="entry name" value="Sig_transdc_His_kin_internal"/>
</dbReference>
<reference evidence="5 6" key="1">
    <citation type="journal article" date="2014" name="Genome Announc.">
        <title>Genome Sequence and Methylome of Soil Bacterium Gemmatirosa kalamazoonensis KBS708T, a Member of the Rarely Cultivated Gemmatimonadetes Phylum.</title>
        <authorList>
            <person name="Debruyn J.M."/>
            <person name="Radosevich M."/>
            <person name="Wommack K.E."/>
            <person name="Polson S.W."/>
            <person name="Hauser L.J."/>
            <person name="Fawaz M.N."/>
            <person name="Korlach J."/>
            <person name="Tsai Y.C."/>
        </authorList>
    </citation>
    <scope>NUCLEOTIDE SEQUENCE [LARGE SCALE GENOMIC DNA]</scope>
    <source>
        <strain evidence="5 6">KBS708</strain>
    </source>
</reference>
<dbReference type="PANTHER" id="PTHR34220:SF7">
    <property type="entry name" value="SENSOR HISTIDINE KINASE YPDA"/>
    <property type="match status" value="1"/>
</dbReference>
<accession>W0RFZ9</accession>
<keyword evidence="5" id="KW-0808">Transferase</keyword>
<feature type="transmembrane region" description="Helical" evidence="2">
    <location>
        <begin position="52"/>
        <end position="72"/>
    </location>
</feature>
<dbReference type="STRING" id="861299.J421_1825"/>
<dbReference type="SUPFAM" id="SSF55874">
    <property type="entry name" value="ATPase domain of HSP90 chaperone/DNA topoisomerase II/histidine kinase"/>
    <property type="match status" value="1"/>
</dbReference>
<dbReference type="EMBL" id="CP007128">
    <property type="protein sequence ID" value="AHG89362.1"/>
    <property type="molecule type" value="Genomic_DNA"/>
</dbReference>
<evidence type="ECO:0000259" key="4">
    <source>
        <dbReference type="Pfam" id="PF06580"/>
    </source>
</evidence>
<evidence type="ECO:0000313" key="6">
    <source>
        <dbReference type="Proteomes" id="UP000019151"/>
    </source>
</evidence>
<dbReference type="InterPro" id="IPR006311">
    <property type="entry name" value="TAT_signal"/>
</dbReference>
<dbReference type="HOGENOM" id="CLU_448167_0_0_0"/>
<dbReference type="GO" id="GO:0000155">
    <property type="term" value="F:phosphorelay sensor kinase activity"/>
    <property type="evidence" value="ECO:0007669"/>
    <property type="project" value="InterPro"/>
</dbReference>
<evidence type="ECO:0000313" key="5">
    <source>
        <dbReference type="EMBL" id="AHG89362.1"/>
    </source>
</evidence>